<accession>D7E543</accession>
<dbReference type="EMBL" id="CP002059">
    <property type="protein sequence ID" value="ADI63840.1"/>
    <property type="molecule type" value="Genomic_DNA"/>
</dbReference>
<evidence type="ECO:0000313" key="1">
    <source>
        <dbReference type="EMBL" id="ADI63840.1"/>
    </source>
</evidence>
<dbReference type="KEGG" id="naz:Aazo_1678"/>
<organism evidence="1 2">
    <name type="scientific">Nostoc azollae (strain 0708)</name>
    <name type="common">Anabaena azollae (strain 0708)</name>
    <dbReference type="NCBI Taxonomy" id="551115"/>
    <lineage>
        <taxon>Bacteria</taxon>
        <taxon>Bacillati</taxon>
        <taxon>Cyanobacteriota</taxon>
        <taxon>Cyanophyceae</taxon>
        <taxon>Nostocales</taxon>
        <taxon>Nostocaceae</taxon>
        <taxon>Trichormus</taxon>
    </lineage>
</organism>
<name>D7E543_NOSA0</name>
<keyword evidence="2" id="KW-1185">Reference proteome</keyword>
<protein>
    <submittedName>
        <fullName evidence="1">Uncharacterized protein</fullName>
    </submittedName>
</protein>
<sequence>MAADSDQLASYLDPLLLAKKYFDAMENMSDGQVK</sequence>
<gene>
    <name evidence="1" type="ordered locus">Aazo_1678</name>
</gene>
<dbReference type="AlphaFoldDB" id="D7E543"/>
<reference evidence="1 2" key="1">
    <citation type="journal article" date="2010" name="PLoS ONE">
        <title>Genome erosion in a nitrogen-fixing vertically transmitted endosymbiotic multicellular cyanobacterium.</title>
        <authorList>
            <person name="Ran L."/>
            <person name="Larsson J."/>
            <person name="Vigil-Stenman T."/>
            <person name="Nylander J.A."/>
            <person name="Ininbergs K."/>
            <person name="Zheng W.W."/>
            <person name="Lapidus A."/>
            <person name="Lowry S."/>
            <person name="Haselkorn R."/>
            <person name="Bergman B."/>
        </authorList>
    </citation>
    <scope>NUCLEOTIDE SEQUENCE [LARGE SCALE GENOMIC DNA]</scope>
    <source>
        <strain evidence="1 2">0708</strain>
    </source>
</reference>
<dbReference type="Proteomes" id="UP000001511">
    <property type="component" value="Chromosome"/>
</dbReference>
<proteinExistence type="predicted"/>
<evidence type="ECO:0000313" key="2">
    <source>
        <dbReference type="Proteomes" id="UP000001511"/>
    </source>
</evidence>
<dbReference type="HOGENOM" id="CLU_3374865_0_0_3"/>